<keyword evidence="3" id="KW-1185">Reference proteome</keyword>
<evidence type="ECO:0000313" key="2">
    <source>
        <dbReference type="EMBL" id="GIF84235.1"/>
    </source>
</evidence>
<comment type="caution">
    <text evidence="2">The sequence shown here is derived from an EMBL/GenBank/DDBJ whole genome shotgun (WGS) entry which is preliminary data.</text>
</comment>
<sequence>MRNTTRRLAITATTVVASLALTLTPAAAGGPQADSVQGSQLAATATELITNLDAIGWPAERAYNYYGTPSRVTLGTPNQPTTYLNVSQCATFVRRLMSHRFAWATSSWFTAEFGDSFPDSAEFHDAFAADLDRTDDIPDIRGFELHVFPYFNLEAGDIMAIRYDDGSSGGSGHMAIIGTGSHLVDDTHPSYREWAIRVMDSTSSPHGVPAAGHDFPDTRFYLDPQTGRWTEADGAGAGWMFIRTARADGAIISHSWSADDDTWHTVADRPINFGRIDLYA</sequence>
<dbReference type="AlphaFoldDB" id="A0A8J3NKA9"/>
<keyword evidence="1" id="KW-0732">Signal</keyword>
<gene>
    <name evidence="2" type="ORF">Cba03nite_55840</name>
</gene>
<evidence type="ECO:0000256" key="1">
    <source>
        <dbReference type="SAM" id="SignalP"/>
    </source>
</evidence>
<organism evidence="2 3">
    <name type="scientific">Catellatospora bangladeshensis</name>
    <dbReference type="NCBI Taxonomy" id="310355"/>
    <lineage>
        <taxon>Bacteria</taxon>
        <taxon>Bacillati</taxon>
        <taxon>Actinomycetota</taxon>
        <taxon>Actinomycetes</taxon>
        <taxon>Micromonosporales</taxon>
        <taxon>Micromonosporaceae</taxon>
        <taxon>Catellatospora</taxon>
    </lineage>
</organism>
<dbReference type="RefSeq" id="WP_203752211.1">
    <property type="nucleotide sequence ID" value="NZ_BONF01000034.1"/>
</dbReference>
<proteinExistence type="predicted"/>
<feature type="chain" id="PRO_5035284292" description="Amidase domain-containing protein" evidence="1">
    <location>
        <begin position="29"/>
        <end position="280"/>
    </location>
</feature>
<dbReference type="EMBL" id="BONF01000034">
    <property type="protein sequence ID" value="GIF84235.1"/>
    <property type="molecule type" value="Genomic_DNA"/>
</dbReference>
<protein>
    <recommendedName>
        <fullName evidence="4">Amidase domain-containing protein</fullName>
    </recommendedName>
</protein>
<dbReference type="Proteomes" id="UP000601223">
    <property type="component" value="Unassembled WGS sequence"/>
</dbReference>
<accession>A0A8J3NKA9</accession>
<evidence type="ECO:0008006" key="4">
    <source>
        <dbReference type="Google" id="ProtNLM"/>
    </source>
</evidence>
<feature type="signal peptide" evidence="1">
    <location>
        <begin position="1"/>
        <end position="28"/>
    </location>
</feature>
<name>A0A8J3NKA9_9ACTN</name>
<evidence type="ECO:0000313" key="3">
    <source>
        <dbReference type="Proteomes" id="UP000601223"/>
    </source>
</evidence>
<reference evidence="2 3" key="1">
    <citation type="submission" date="2021-01" db="EMBL/GenBank/DDBJ databases">
        <title>Whole genome shotgun sequence of Catellatospora bangladeshensis NBRC 107357.</title>
        <authorList>
            <person name="Komaki H."/>
            <person name="Tamura T."/>
        </authorList>
    </citation>
    <scope>NUCLEOTIDE SEQUENCE [LARGE SCALE GENOMIC DNA]</scope>
    <source>
        <strain evidence="2 3">NBRC 107357</strain>
    </source>
</reference>